<dbReference type="RefSeq" id="XP_001311530.1">
    <property type="nucleotide sequence ID" value="XM_001311529.1"/>
</dbReference>
<dbReference type="InterPro" id="IPR008271">
    <property type="entry name" value="Ser/Thr_kinase_AS"/>
</dbReference>
<keyword evidence="7" id="KW-1185">Reference proteome</keyword>
<dbReference type="GO" id="GO:0004674">
    <property type="term" value="F:protein serine/threonine kinase activity"/>
    <property type="evidence" value="ECO:0000318"/>
    <property type="project" value="GO_Central"/>
</dbReference>
<proteinExistence type="inferred from homology"/>
<dbReference type="PANTHER" id="PTHR24346">
    <property type="entry name" value="MAP/MICROTUBULE AFFINITY-REGULATING KINASE"/>
    <property type="match status" value="1"/>
</dbReference>
<dbReference type="SUPFAM" id="SSF56112">
    <property type="entry name" value="Protein kinase-like (PK-like)"/>
    <property type="match status" value="1"/>
</dbReference>
<dbReference type="PROSITE" id="PS50011">
    <property type="entry name" value="PROTEIN_KINASE_DOM"/>
    <property type="match status" value="1"/>
</dbReference>
<evidence type="ECO:0000256" key="2">
    <source>
        <dbReference type="ARBA" id="ARBA00022840"/>
    </source>
</evidence>
<dbReference type="InParanoid" id="A2F925"/>
<dbReference type="OrthoDB" id="68483at2759"/>
<dbReference type="STRING" id="5722.A2F925"/>
<feature type="binding site" evidence="3">
    <location>
        <position position="69"/>
    </location>
    <ligand>
        <name>ATP</name>
        <dbReference type="ChEBI" id="CHEBI:30616"/>
    </ligand>
</feature>
<accession>A2F925</accession>
<dbReference type="PROSITE" id="PS00108">
    <property type="entry name" value="PROTEIN_KINASE_ST"/>
    <property type="match status" value="1"/>
</dbReference>
<evidence type="ECO:0000256" key="3">
    <source>
        <dbReference type="PROSITE-ProRule" id="PRU10141"/>
    </source>
</evidence>
<keyword evidence="6" id="KW-0418">Kinase</keyword>
<dbReference type="eggNOG" id="KOG0585">
    <property type="taxonomic scope" value="Eukaryota"/>
</dbReference>
<evidence type="ECO:0000256" key="1">
    <source>
        <dbReference type="ARBA" id="ARBA00022741"/>
    </source>
</evidence>
<keyword evidence="4" id="KW-0723">Serine/threonine-protein kinase</keyword>
<dbReference type="AlphaFoldDB" id="A2F925"/>
<dbReference type="SMR" id="A2F925"/>
<comment type="similarity">
    <text evidence="4">Belongs to the protein kinase superfamily.</text>
</comment>
<dbReference type="SMART" id="SM00220">
    <property type="entry name" value="S_TKc"/>
    <property type="match status" value="1"/>
</dbReference>
<dbReference type="GO" id="GO:0005524">
    <property type="term" value="F:ATP binding"/>
    <property type="evidence" value="ECO:0007669"/>
    <property type="project" value="UniProtKB-UniRule"/>
</dbReference>
<dbReference type="Proteomes" id="UP000001542">
    <property type="component" value="Unassembled WGS sequence"/>
</dbReference>
<evidence type="ECO:0000313" key="6">
    <source>
        <dbReference type="EMBL" id="EAX98600.1"/>
    </source>
</evidence>
<name>A2F925_TRIV3</name>
<dbReference type="InterPro" id="IPR011009">
    <property type="entry name" value="Kinase-like_dom_sf"/>
</dbReference>
<dbReference type="PANTHER" id="PTHR24346:SF77">
    <property type="entry name" value="SERINE THREONINE PROTEIN KINASE"/>
    <property type="match status" value="1"/>
</dbReference>
<keyword evidence="6" id="KW-0808">Transferase</keyword>
<dbReference type="VEuPathDB" id="TrichDB:TVAG_090890"/>
<dbReference type="PROSITE" id="PS00107">
    <property type="entry name" value="PROTEIN_KINASE_ATP"/>
    <property type="match status" value="1"/>
</dbReference>
<dbReference type="KEGG" id="tva:4756399"/>
<gene>
    <name evidence="6" type="ORF">TVAG_090890</name>
</gene>
<evidence type="ECO:0000256" key="4">
    <source>
        <dbReference type="RuleBase" id="RU000304"/>
    </source>
</evidence>
<keyword evidence="1 3" id="KW-0547">Nucleotide-binding</keyword>
<reference evidence="6" key="2">
    <citation type="journal article" date="2007" name="Science">
        <title>Draft genome sequence of the sexually transmitted pathogen Trichomonas vaginalis.</title>
        <authorList>
            <person name="Carlton J.M."/>
            <person name="Hirt R.P."/>
            <person name="Silva J.C."/>
            <person name="Delcher A.L."/>
            <person name="Schatz M."/>
            <person name="Zhao Q."/>
            <person name="Wortman J.R."/>
            <person name="Bidwell S.L."/>
            <person name="Alsmark U.C.M."/>
            <person name="Besteiro S."/>
            <person name="Sicheritz-Ponten T."/>
            <person name="Noel C.J."/>
            <person name="Dacks J.B."/>
            <person name="Foster P.G."/>
            <person name="Simillion C."/>
            <person name="Van de Peer Y."/>
            <person name="Miranda-Saavedra D."/>
            <person name="Barton G.J."/>
            <person name="Westrop G.D."/>
            <person name="Mueller S."/>
            <person name="Dessi D."/>
            <person name="Fiori P.L."/>
            <person name="Ren Q."/>
            <person name="Paulsen I."/>
            <person name="Zhang H."/>
            <person name="Bastida-Corcuera F.D."/>
            <person name="Simoes-Barbosa A."/>
            <person name="Brown M.T."/>
            <person name="Hayes R.D."/>
            <person name="Mukherjee M."/>
            <person name="Okumura C.Y."/>
            <person name="Schneider R."/>
            <person name="Smith A.J."/>
            <person name="Vanacova S."/>
            <person name="Villalvazo M."/>
            <person name="Haas B.J."/>
            <person name="Pertea M."/>
            <person name="Feldblyum T.V."/>
            <person name="Utterback T.R."/>
            <person name="Shu C.L."/>
            <person name="Osoegawa K."/>
            <person name="de Jong P.J."/>
            <person name="Hrdy I."/>
            <person name="Horvathova L."/>
            <person name="Zubacova Z."/>
            <person name="Dolezal P."/>
            <person name="Malik S.B."/>
            <person name="Logsdon J.M. Jr."/>
            <person name="Henze K."/>
            <person name="Gupta A."/>
            <person name="Wang C.C."/>
            <person name="Dunne R.L."/>
            <person name="Upcroft J.A."/>
            <person name="Upcroft P."/>
            <person name="White O."/>
            <person name="Salzberg S.L."/>
            <person name="Tang P."/>
            <person name="Chiu C.-H."/>
            <person name="Lee Y.-S."/>
            <person name="Embley T.M."/>
            <person name="Coombs G.H."/>
            <person name="Mottram J.C."/>
            <person name="Tachezy J."/>
            <person name="Fraser-Liggett C.M."/>
            <person name="Johnson P.J."/>
        </authorList>
    </citation>
    <scope>NUCLEOTIDE SEQUENCE [LARGE SCALE GENOMIC DNA]</scope>
    <source>
        <strain evidence="6">G3</strain>
    </source>
</reference>
<protein>
    <submittedName>
        <fullName evidence="6">CAMK family protein kinase</fullName>
    </submittedName>
</protein>
<dbReference type="VEuPathDB" id="TrichDB:TVAGG3_0828070"/>
<dbReference type="InterPro" id="IPR017441">
    <property type="entry name" value="Protein_kinase_ATP_BS"/>
</dbReference>
<reference evidence="6" key="1">
    <citation type="submission" date="2006-10" db="EMBL/GenBank/DDBJ databases">
        <authorList>
            <person name="Amadeo P."/>
            <person name="Zhao Q."/>
            <person name="Wortman J."/>
            <person name="Fraser-Liggett C."/>
            <person name="Carlton J."/>
        </authorList>
    </citation>
    <scope>NUCLEOTIDE SEQUENCE</scope>
    <source>
        <strain evidence="6">G3</strain>
    </source>
</reference>
<dbReference type="EMBL" id="DS113669">
    <property type="protein sequence ID" value="EAX98600.1"/>
    <property type="molecule type" value="Genomic_DNA"/>
</dbReference>
<dbReference type="Gene3D" id="1.10.510.10">
    <property type="entry name" value="Transferase(Phosphotransferase) domain 1"/>
    <property type="match status" value="1"/>
</dbReference>
<organism evidence="6 7">
    <name type="scientific">Trichomonas vaginalis (strain ATCC PRA-98 / G3)</name>
    <dbReference type="NCBI Taxonomy" id="412133"/>
    <lineage>
        <taxon>Eukaryota</taxon>
        <taxon>Metamonada</taxon>
        <taxon>Parabasalia</taxon>
        <taxon>Trichomonadida</taxon>
        <taxon>Trichomonadidae</taxon>
        <taxon>Trichomonas</taxon>
    </lineage>
</organism>
<evidence type="ECO:0000313" key="7">
    <source>
        <dbReference type="Proteomes" id="UP000001542"/>
    </source>
</evidence>
<dbReference type="GO" id="GO:0007165">
    <property type="term" value="P:signal transduction"/>
    <property type="evidence" value="ECO:0000318"/>
    <property type="project" value="GO_Central"/>
</dbReference>
<evidence type="ECO:0000259" key="5">
    <source>
        <dbReference type="PROSITE" id="PS50011"/>
    </source>
</evidence>
<dbReference type="Pfam" id="PF00069">
    <property type="entry name" value="Pkinase"/>
    <property type="match status" value="1"/>
</dbReference>
<feature type="domain" description="Protein kinase" evidence="5">
    <location>
        <begin position="40"/>
        <end position="310"/>
    </location>
</feature>
<dbReference type="InterPro" id="IPR000719">
    <property type="entry name" value="Prot_kinase_dom"/>
</dbReference>
<keyword evidence="2 3" id="KW-0067">ATP-binding</keyword>
<sequence>MSEGNNHSDQAIQDQCEEDEYEFYEEEDDDDQDPNKLFEYDILQEIGQGAFAKVFLIRNRETDTLYAAKAYSMFQLLQRRLGEEPREARFFSEVKILSTINHKNCLKIIELIKDDVTHKIYLIVPYAGRGPLSPKCWEANIMDEKDAKDVFKQLAEGIQYLHNNNIVHRDIKPDNVLIQDDGNVMLCDFSVSKQLSSSDELVDDTQGTPAFRAPEEQLTDPFDAKKSDVWSYGISLYVMIFGHLPYDIDFENDNFVQQDIKLSQQILNTEINLERNPPISQELKSLFQAIFVHDPKKRPSISEVLKNDWFKST</sequence>